<evidence type="ECO:0000313" key="1">
    <source>
        <dbReference type="EMBL" id="MFC0206779.1"/>
    </source>
</evidence>
<name>A0ABV6D2B7_9HYPH</name>
<dbReference type="SUPFAM" id="SSF52540">
    <property type="entry name" value="P-loop containing nucleoside triphosphate hydrolases"/>
    <property type="match status" value="1"/>
</dbReference>
<dbReference type="RefSeq" id="WP_261519037.1">
    <property type="nucleotide sequence ID" value="NZ_JAODNW010000002.1"/>
</dbReference>
<keyword evidence="2" id="KW-1185">Reference proteome</keyword>
<dbReference type="EMBL" id="JBHLXD010000001">
    <property type="protein sequence ID" value="MFC0206779.1"/>
    <property type="molecule type" value="Genomic_DNA"/>
</dbReference>
<evidence type="ECO:0008006" key="3">
    <source>
        <dbReference type="Google" id="ProtNLM"/>
    </source>
</evidence>
<organism evidence="1 2">
    <name type="scientific">Chelativorans intermedius</name>
    <dbReference type="NCBI Taxonomy" id="515947"/>
    <lineage>
        <taxon>Bacteria</taxon>
        <taxon>Pseudomonadati</taxon>
        <taxon>Pseudomonadota</taxon>
        <taxon>Alphaproteobacteria</taxon>
        <taxon>Hyphomicrobiales</taxon>
        <taxon>Phyllobacteriaceae</taxon>
        <taxon>Chelativorans</taxon>
    </lineage>
</organism>
<protein>
    <recommendedName>
        <fullName evidence="3">Sulfotransferase family protein</fullName>
    </recommendedName>
</protein>
<dbReference type="InterPro" id="IPR027417">
    <property type="entry name" value="P-loop_NTPase"/>
</dbReference>
<proteinExistence type="predicted"/>
<dbReference type="Proteomes" id="UP001589755">
    <property type="component" value="Unassembled WGS sequence"/>
</dbReference>
<accession>A0ABV6D2B7</accession>
<dbReference type="SUPFAM" id="SSF51197">
    <property type="entry name" value="Clavaminate synthase-like"/>
    <property type="match status" value="1"/>
</dbReference>
<gene>
    <name evidence="1" type="ORF">ACFFJ2_00015</name>
</gene>
<dbReference type="Gene3D" id="3.40.50.300">
    <property type="entry name" value="P-loop containing nucleotide triphosphate hydrolases"/>
    <property type="match status" value="1"/>
</dbReference>
<reference evidence="1 2" key="1">
    <citation type="submission" date="2024-09" db="EMBL/GenBank/DDBJ databases">
        <authorList>
            <person name="Sun Q."/>
            <person name="Mori K."/>
        </authorList>
    </citation>
    <scope>NUCLEOTIDE SEQUENCE [LARGE SCALE GENOMIC DNA]</scope>
    <source>
        <strain evidence="1 2">CCM 8543</strain>
    </source>
</reference>
<evidence type="ECO:0000313" key="2">
    <source>
        <dbReference type="Proteomes" id="UP001589755"/>
    </source>
</evidence>
<comment type="caution">
    <text evidence="1">The sequence shown here is derived from an EMBL/GenBank/DDBJ whole genome shotgun (WGS) entry which is preliminary data.</text>
</comment>
<sequence length="238" mass="28104">MKPLIFFVHVPKTAGSTVNDYLKEFLPNGCDHCEAIMGDEETFRRAANDMDWLSGHVDIATAKAQLSKLTDRPLRFFTCMRQPDQQVMSHYNWLIEIFHKGSIFYDNHPQVIKEISETIRANSNSVDQIIDNLSRFSGLFRNYQSRWILGRDFNWNSGNIHQRLDIYEKIVDNSKINDLLSRMLGKQVEVTERSNVSPYHFDIEHFQSPEMKRFLRRWNTLDDALYWLISRDDSHQDQ</sequence>